<dbReference type="PROSITE" id="PS50102">
    <property type="entry name" value="RRM"/>
    <property type="match status" value="2"/>
</dbReference>
<feature type="compositionally biased region" description="Basic residues" evidence="7">
    <location>
        <begin position="232"/>
        <end position="249"/>
    </location>
</feature>
<dbReference type="GO" id="GO:0043022">
    <property type="term" value="F:ribosome binding"/>
    <property type="evidence" value="ECO:0007669"/>
    <property type="project" value="TreeGrafter"/>
</dbReference>
<proteinExistence type="inferred from homology"/>
<dbReference type="Gene3D" id="4.10.640.40">
    <property type="entry name" value="Cytoplasmic polyadenylation element-binding protein, ZZ domain"/>
    <property type="match status" value="1"/>
</dbReference>
<dbReference type="SMART" id="SM00360">
    <property type="entry name" value="RRM"/>
    <property type="match status" value="2"/>
</dbReference>
<dbReference type="SUPFAM" id="SSF54928">
    <property type="entry name" value="RNA-binding domain, RBD"/>
    <property type="match status" value="1"/>
</dbReference>
<evidence type="ECO:0000256" key="6">
    <source>
        <dbReference type="PROSITE-ProRule" id="PRU00176"/>
    </source>
</evidence>
<dbReference type="Pfam" id="PF16367">
    <property type="entry name" value="RRM_7"/>
    <property type="match status" value="1"/>
</dbReference>
<dbReference type="InterPro" id="IPR035979">
    <property type="entry name" value="RBD_domain_sf"/>
</dbReference>
<dbReference type="GO" id="GO:2000766">
    <property type="term" value="P:negative regulation of cytoplasmic translation"/>
    <property type="evidence" value="ECO:0007669"/>
    <property type="project" value="TreeGrafter"/>
</dbReference>
<feature type="compositionally biased region" description="Basic and acidic residues" evidence="7">
    <location>
        <begin position="78"/>
        <end position="92"/>
    </location>
</feature>
<dbReference type="CDD" id="cd12724">
    <property type="entry name" value="RRM1_CPEB2_like"/>
    <property type="match status" value="1"/>
</dbReference>
<dbReference type="GO" id="GO:0043005">
    <property type="term" value="C:neuron projection"/>
    <property type="evidence" value="ECO:0007669"/>
    <property type="project" value="TreeGrafter"/>
</dbReference>
<comment type="similarity">
    <text evidence="2">Belongs to the RRM CPEB family.</text>
</comment>
<evidence type="ECO:0000256" key="7">
    <source>
        <dbReference type="SAM" id="MobiDB-lite"/>
    </source>
</evidence>
<keyword evidence="4" id="KW-0677">Repeat</keyword>
<accession>A0A851UDQ1</accession>
<feature type="compositionally biased region" description="Basic residues" evidence="7">
    <location>
        <begin position="25"/>
        <end position="35"/>
    </location>
</feature>
<keyword evidence="10" id="KW-1185">Reference proteome</keyword>
<sequence length="728" mass="80418">MGDYGFGVLVQNNTGNKSAFPVRFHPHLQPPHHHQNATPSPAAFINNNTAANGSSAGSAWLFPAPAAHNIQDEILGSEKSKTQQQEKQESLEKQQLSPGQSQEAGMLSEPEKAKTEENQGDNSSENGNGKEKIRIESPVLTGFDYQEASGLGTSTQPLTSTASSLTGFSNWSAAIAPSSSTIINEDASFFHQGGVPTASANNGALLFQNFPHHVSPGFGGSFSPQIGPLSQHHPHHPHFQHHHNQHQQQRRSPASPHPPPFTHRNAAFNQLPHLANNLNKPPSPWSSYQSPSPTPSSWSPGGGGYGGWGGSQGRDHRRGLNGGITPLNSISPLKKNFASNHIQLQKYARPSSAFAPKSWMDDSLNRADNIFPFQDRTRTFDMHSLENSLIDIMRAENDSLKGKFRQRLFPAVNNWGEGLSENKKLQFWSSLFPMEDGFLDDGRGDQSLHSGLGSPHCFSHQNGERVERYSRKVFVGGLPPDIDEDEITASFRRFGPLIVDWPHKAESKSYFPPKGYAFLLFQDESSVQALIDACIEEDGKLYLCVSSPTIKDKPVQIRPWNLSDSDFVMDGSQPLDPRKTIFVGGVPRPLRAVELAMIMDRLYGGVCYAGIDTDPELKYPKGAGRVAFSNQQSYIAAISARFVQLQHGEIDKRVEVKPYVLDDQLCDECQGARCGGKFAPFFCANVTCLQYYCEYCWAAIHSRAGREFHKPLVKEGGDRPRHISFRWN</sequence>
<evidence type="ECO:0000313" key="10">
    <source>
        <dbReference type="Proteomes" id="UP000623542"/>
    </source>
</evidence>
<dbReference type="OrthoDB" id="10033548at2759"/>
<dbReference type="GO" id="GO:0003730">
    <property type="term" value="F:mRNA 3'-UTR binding"/>
    <property type="evidence" value="ECO:0007669"/>
    <property type="project" value="InterPro"/>
</dbReference>
<comment type="subcellular location">
    <subcellularLocation>
        <location evidence="1">Cytoplasm</location>
    </subcellularLocation>
</comment>
<feature type="compositionally biased region" description="Low complexity" evidence="7">
    <location>
        <begin position="285"/>
        <end position="299"/>
    </location>
</feature>
<dbReference type="GO" id="GO:0005737">
    <property type="term" value="C:cytoplasm"/>
    <property type="evidence" value="ECO:0007669"/>
    <property type="project" value="UniProtKB-SubCell"/>
</dbReference>
<dbReference type="AlphaFoldDB" id="A0A851UDQ1"/>
<protein>
    <submittedName>
        <fullName evidence="9">CPEB4 protein</fullName>
    </submittedName>
</protein>
<dbReference type="Gene3D" id="3.30.70.330">
    <property type="match status" value="2"/>
</dbReference>
<dbReference type="PANTHER" id="PTHR12566">
    <property type="entry name" value="CYTOPLASMIC POLYADENYLATION ELEMENT BINDING PROTEIN CPEB"/>
    <property type="match status" value="1"/>
</dbReference>
<dbReference type="FunFam" id="4.10.640.40:FF:000001">
    <property type="entry name" value="Cytoplasmic polyadenylation element-binding 2 isoform X2"/>
    <property type="match status" value="1"/>
</dbReference>
<evidence type="ECO:0000256" key="2">
    <source>
        <dbReference type="ARBA" id="ARBA00010347"/>
    </source>
</evidence>
<dbReference type="InterPro" id="IPR000504">
    <property type="entry name" value="RRM_dom"/>
</dbReference>
<dbReference type="PANTHER" id="PTHR12566:SF2">
    <property type="entry name" value="CYTOPLASMIC POLYADENYLATION ELEMENT-BINDING PROTEIN 4"/>
    <property type="match status" value="1"/>
</dbReference>
<feature type="non-terminal residue" evidence="9">
    <location>
        <position position="1"/>
    </location>
</feature>
<dbReference type="CDD" id="cd19757">
    <property type="entry name" value="Bbox1"/>
    <property type="match status" value="1"/>
</dbReference>
<dbReference type="InterPro" id="IPR012677">
    <property type="entry name" value="Nucleotide-bd_a/b_plait_sf"/>
</dbReference>
<dbReference type="EMBL" id="WBNG01000299">
    <property type="protein sequence ID" value="NXD25170.1"/>
    <property type="molecule type" value="Genomic_DNA"/>
</dbReference>
<organism evidence="9 10">
    <name type="scientific">Elachura formosa</name>
    <name type="common">spotted wren-babbler</name>
    <dbReference type="NCBI Taxonomy" id="1463973"/>
    <lineage>
        <taxon>Eukaryota</taxon>
        <taxon>Metazoa</taxon>
        <taxon>Chordata</taxon>
        <taxon>Craniata</taxon>
        <taxon>Vertebrata</taxon>
        <taxon>Euteleostomi</taxon>
        <taxon>Archelosauria</taxon>
        <taxon>Archosauria</taxon>
        <taxon>Dinosauria</taxon>
        <taxon>Saurischia</taxon>
        <taxon>Theropoda</taxon>
        <taxon>Coelurosauria</taxon>
        <taxon>Aves</taxon>
        <taxon>Neognathae</taxon>
        <taxon>Neoaves</taxon>
        <taxon>Telluraves</taxon>
        <taxon>Australaves</taxon>
        <taxon>Passeriformes</taxon>
        <taxon>Elachuridae</taxon>
        <taxon>Elachura</taxon>
    </lineage>
</organism>
<keyword evidence="5 6" id="KW-0694">RNA-binding</keyword>
<dbReference type="CDD" id="cd12726">
    <property type="entry name" value="RRM2_CPEB2_like"/>
    <property type="match status" value="1"/>
</dbReference>
<dbReference type="InterPro" id="IPR038446">
    <property type="entry name" value="CEBP_ZZ_sf"/>
</dbReference>
<dbReference type="GO" id="GO:0045202">
    <property type="term" value="C:synapse"/>
    <property type="evidence" value="ECO:0007669"/>
    <property type="project" value="TreeGrafter"/>
</dbReference>
<dbReference type="GO" id="GO:0008135">
    <property type="term" value="F:translation factor activity, RNA binding"/>
    <property type="evidence" value="ECO:0007669"/>
    <property type="project" value="TreeGrafter"/>
</dbReference>
<reference evidence="9" key="1">
    <citation type="submission" date="2019-09" db="EMBL/GenBank/DDBJ databases">
        <title>Bird 10,000 Genomes (B10K) Project - Family phase.</title>
        <authorList>
            <person name="Zhang G."/>
        </authorList>
    </citation>
    <scope>NUCLEOTIDE SEQUENCE</scope>
    <source>
        <strain evidence="9">B10K-IZCAS-20218</strain>
        <tissue evidence="9">Blood</tissue>
    </source>
</reference>
<evidence type="ECO:0000256" key="1">
    <source>
        <dbReference type="ARBA" id="ARBA00004496"/>
    </source>
</evidence>
<dbReference type="InterPro" id="IPR034819">
    <property type="entry name" value="CPEB"/>
</dbReference>
<dbReference type="FunFam" id="3.30.70.330:FF:000008">
    <property type="entry name" value="Cytoplasmic polyadenylation element-binding 2 isoform X2"/>
    <property type="match status" value="1"/>
</dbReference>
<dbReference type="GO" id="GO:0000900">
    <property type="term" value="F:mRNA regulatory element binding translation repressor activity"/>
    <property type="evidence" value="ECO:0007669"/>
    <property type="project" value="TreeGrafter"/>
</dbReference>
<dbReference type="InterPro" id="IPR032296">
    <property type="entry name" value="CEBP_ZZ"/>
</dbReference>
<evidence type="ECO:0000256" key="5">
    <source>
        <dbReference type="ARBA" id="ARBA00022884"/>
    </source>
</evidence>
<dbReference type="Proteomes" id="UP000623542">
    <property type="component" value="Unassembled WGS sequence"/>
</dbReference>
<dbReference type="FunFam" id="3.30.70.330:FF:000009">
    <property type="entry name" value="cytoplasmic polyadenylation element-binding protein 2 isoform X1"/>
    <property type="match status" value="1"/>
</dbReference>
<name>A0A851UDQ1_9PASS</name>
<dbReference type="GO" id="GO:0005634">
    <property type="term" value="C:nucleus"/>
    <property type="evidence" value="ECO:0007669"/>
    <property type="project" value="TreeGrafter"/>
</dbReference>
<gene>
    <name evidence="9" type="primary">Cpeb4</name>
    <name evidence="9" type="ORF">ELAFOR_R07988</name>
</gene>
<dbReference type="Pfam" id="PF16366">
    <property type="entry name" value="CEBP_ZZ"/>
    <property type="match status" value="1"/>
</dbReference>
<feature type="region of interest" description="Disordered" evidence="7">
    <location>
        <begin position="218"/>
        <end position="320"/>
    </location>
</feature>
<feature type="domain" description="RRM" evidence="8">
    <location>
        <begin position="471"/>
        <end position="558"/>
    </location>
</feature>
<evidence type="ECO:0000256" key="3">
    <source>
        <dbReference type="ARBA" id="ARBA00022490"/>
    </source>
</evidence>
<feature type="region of interest" description="Disordered" evidence="7">
    <location>
        <begin position="25"/>
        <end position="49"/>
    </location>
</feature>
<feature type="domain" description="RRM" evidence="8">
    <location>
        <begin position="579"/>
        <end position="657"/>
    </location>
</feature>
<feature type="region of interest" description="Disordered" evidence="7">
    <location>
        <begin position="78"/>
        <end position="133"/>
    </location>
</feature>
<keyword evidence="3" id="KW-0963">Cytoplasm</keyword>
<comment type="caution">
    <text evidence="9">The sequence shown here is derived from an EMBL/GenBank/DDBJ whole genome shotgun (WGS) entry which is preliminary data.</text>
</comment>
<feature type="non-terminal residue" evidence="9">
    <location>
        <position position="728"/>
    </location>
</feature>
<evidence type="ECO:0000313" key="9">
    <source>
        <dbReference type="EMBL" id="NXD25170.1"/>
    </source>
</evidence>
<evidence type="ECO:0000256" key="4">
    <source>
        <dbReference type="ARBA" id="ARBA00022737"/>
    </source>
</evidence>
<feature type="compositionally biased region" description="Gly residues" evidence="7">
    <location>
        <begin position="300"/>
        <end position="312"/>
    </location>
</feature>
<evidence type="ECO:0000259" key="8">
    <source>
        <dbReference type="PROSITE" id="PS50102"/>
    </source>
</evidence>